<dbReference type="GO" id="GO:0008270">
    <property type="term" value="F:zinc ion binding"/>
    <property type="evidence" value="ECO:0007669"/>
    <property type="project" value="UniProtKB-KW"/>
</dbReference>
<dbReference type="GO" id="GO:0005634">
    <property type="term" value="C:nucleus"/>
    <property type="evidence" value="ECO:0007669"/>
    <property type="project" value="UniProtKB-SubCell"/>
</dbReference>
<dbReference type="InterPro" id="IPR000679">
    <property type="entry name" value="Znf_GATA"/>
</dbReference>
<keyword evidence="7" id="KW-0539">Nucleus</keyword>
<evidence type="ECO:0000256" key="7">
    <source>
        <dbReference type="ARBA" id="ARBA00023242"/>
    </source>
</evidence>
<evidence type="ECO:0000256" key="3">
    <source>
        <dbReference type="ARBA" id="ARBA00022771"/>
    </source>
</evidence>
<feature type="region of interest" description="Disordered" evidence="10">
    <location>
        <begin position="133"/>
        <end position="158"/>
    </location>
</feature>
<evidence type="ECO:0000256" key="4">
    <source>
        <dbReference type="ARBA" id="ARBA00022833"/>
    </source>
</evidence>
<feature type="compositionally biased region" description="Basic and acidic residues" evidence="10">
    <location>
        <begin position="133"/>
        <end position="142"/>
    </location>
</feature>
<comment type="similarity">
    <text evidence="8">Belongs to the type IV zinc-finger family. Class B subfamily.</text>
</comment>
<dbReference type="PANTHER" id="PTHR47255:SF4">
    <property type="entry name" value="GATA ZINC FINGER DOMAIN-CONTAINING PROTEIN 12"/>
    <property type="match status" value="1"/>
</dbReference>
<dbReference type="SUPFAM" id="SSF57716">
    <property type="entry name" value="Glucocorticoid receptor-like (DNA-binding domain)"/>
    <property type="match status" value="1"/>
</dbReference>
<dbReference type="FunFam" id="3.30.50.10:FF:000055">
    <property type="entry name" value="GATA transcription factor 21"/>
    <property type="match status" value="1"/>
</dbReference>
<evidence type="ECO:0000256" key="5">
    <source>
        <dbReference type="ARBA" id="ARBA00023015"/>
    </source>
</evidence>
<comment type="subcellular location">
    <subcellularLocation>
        <location evidence="1">Nucleus</location>
    </subcellularLocation>
</comment>
<evidence type="ECO:0000256" key="2">
    <source>
        <dbReference type="ARBA" id="ARBA00022723"/>
    </source>
</evidence>
<evidence type="ECO:0000256" key="6">
    <source>
        <dbReference type="ARBA" id="ARBA00023163"/>
    </source>
</evidence>
<keyword evidence="4" id="KW-0862">Zinc</keyword>
<evidence type="ECO:0000256" key="1">
    <source>
        <dbReference type="ARBA" id="ARBA00004123"/>
    </source>
</evidence>
<feature type="region of interest" description="Disordered" evidence="10">
    <location>
        <begin position="214"/>
        <end position="237"/>
    </location>
</feature>
<feature type="domain" description="GATA-type" evidence="11">
    <location>
        <begin position="161"/>
        <end position="216"/>
    </location>
</feature>
<dbReference type="PROSITE" id="PS50114">
    <property type="entry name" value="GATA_ZN_FINGER_2"/>
    <property type="match status" value="1"/>
</dbReference>
<evidence type="ECO:0000256" key="8">
    <source>
        <dbReference type="ARBA" id="ARBA00024019"/>
    </source>
</evidence>
<dbReference type="CDD" id="cd00202">
    <property type="entry name" value="ZnF_GATA"/>
    <property type="match status" value="1"/>
</dbReference>
<dbReference type="Pfam" id="PF00320">
    <property type="entry name" value="GATA"/>
    <property type="match status" value="1"/>
</dbReference>
<evidence type="ECO:0000256" key="10">
    <source>
        <dbReference type="SAM" id="MobiDB-lite"/>
    </source>
</evidence>
<dbReference type="GO" id="GO:0043565">
    <property type="term" value="F:sequence-specific DNA binding"/>
    <property type="evidence" value="ECO:0007669"/>
    <property type="project" value="InterPro"/>
</dbReference>
<dbReference type="AlphaFoldDB" id="A0A0C9QV69"/>
<dbReference type="PANTHER" id="PTHR47255">
    <property type="entry name" value="GATA TRANSCRIPTION FACTOR 22-RELATED"/>
    <property type="match status" value="1"/>
</dbReference>
<sequence>MDMMYVCGSSSTVVACYSGPGPEDLRERNMAGAAKESSRDSSNNYEETAAGAHDEFSSFYDGDQRRTTLLSSSRAFSESSGENIQTRETEVPYADGFEVNSPASMAAGHGKDEMYFPKWRLPSKIRRKFIAHEEDSESKTPDHVNNTNTDTNTGGVHSPRNNALRVCVDCNTTKTPLWRSGPQGPKSLCNACGIRYRKKRRALFASMVSDAAESVRPKKRNNSLDAKSAVKKQKRSGHPLQHKFLALCQDVYGNFHKGPSSATIQRRFAREEEEAARLLMAISYGLVLA</sequence>
<dbReference type="InterPro" id="IPR052138">
    <property type="entry name" value="GATA_ZnFinger_Domain"/>
</dbReference>
<protein>
    <submittedName>
        <fullName evidence="12">TSA: Wollemia nobilis Ref_Wollemi_Transcript_7469_1487 transcribed RNA sequence</fullName>
    </submittedName>
</protein>
<accession>A0A0C9QV69</accession>
<proteinExistence type="inferred from homology"/>
<feature type="compositionally biased region" description="Low complexity" evidence="10">
    <location>
        <begin position="143"/>
        <end position="157"/>
    </location>
</feature>
<keyword evidence="5" id="KW-0805">Transcription regulation</keyword>
<evidence type="ECO:0000256" key="9">
    <source>
        <dbReference type="PROSITE-ProRule" id="PRU00094"/>
    </source>
</evidence>
<dbReference type="InterPro" id="IPR013088">
    <property type="entry name" value="Znf_NHR/GATA"/>
</dbReference>
<dbReference type="Gene3D" id="3.30.50.10">
    <property type="entry name" value="Erythroid Transcription Factor GATA-1, subunit A"/>
    <property type="match status" value="1"/>
</dbReference>
<dbReference type="EMBL" id="GCHU01007423">
    <property type="protein sequence ID" value="JAG88530.1"/>
    <property type="molecule type" value="Transcribed_RNA"/>
</dbReference>
<keyword evidence="3 9" id="KW-0863">Zinc-finger</keyword>
<dbReference type="SMART" id="SM00401">
    <property type="entry name" value="ZnF_GATA"/>
    <property type="match status" value="1"/>
</dbReference>
<name>A0A0C9QV69_9CONI</name>
<feature type="region of interest" description="Disordered" evidence="10">
    <location>
        <begin position="25"/>
        <end position="50"/>
    </location>
</feature>
<reference evidence="12" key="1">
    <citation type="submission" date="2015-02" db="EMBL/GenBank/DDBJ databases">
        <title>A transcriptome of Wollemia nobilis - a relic of Gondwana.</title>
        <authorList>
            <person name="Chia J.Y."/>
            <person name="Leong Y.S."/>
            <person name="Abdul Karim S."/>
            <person name="Wan Azmi N."/>
            <person name="Hercus R."/>
            <person name="Croft L."/>
        </authorList>
    </citation>
    <scope>NUCLEOTIDE SEQUENCE</scope>
    <source>
        <strain evidence="12">MaeBrown</strain>
        <tissue evidence="12">Leaf</tissue>
    </source>
</reference>
<dbReference type="PROSITE" id="PS00344">
    <property type="entry name" value="GATA_ZN_FINGER_1"/>
    <property type="match status" value="1"/>
</dbReference>
<evidence type="ECO:0000259" key="11">
    <source>
        <dbReference type="PROSITE" id="PS50114"/>
    </source>
</evidence>
<keyword evidence="6" id="KW-0804">Transcription</keyword>
<evidence type="ECO:0000313" key="12">
    <source>
        <dbReference type="EMBL" id="JAG88530.1"/>
    </source>
</evidence>
<dbReference type="GO" id="GO:0006355">
    <property type="term" value="P:regulation of DNA-templated transcription"/>
    <property type="evidence" value="ECO:0007669"/>
    <property type="project" value="InterPro"/>
</dbReference>
<organism evidence="12">
    <name type="scientific">Wollemia nobilis</name>
    <dbReference type="NCBI Taxonomy" id="56998"/>
    <lineage>
        <taxon>Eukaryota</taxon>
        <taxon>Viridiplantae</taxon>
        <taxon>Streptophyta</taxon>
        <taxon>Embryophyta</taxon>
        <taxon>Tracheophyta</taxon>
        <taxon>Spermatophyta</taxon>
        <taxon>Pinopsida</taxon>
        <taxon>Pinidae</taxon>
        <taxon>Conifers II</taxon>
        <taxon>Araucariales</taxon>
        <taxon>Araucariaceae</taxon>
        <taxon>Wollemia</taxon>
    </lineage>
</organism>
<keyword evidence="2" id="KW-0479">Metal-binding</keyword>